<sequence length="132" mass="15364">MTRLPIPTVQSHSNHGDIELGRQKFCRLSRYNFFCFFFFFFFFFFPLLRTFIYTKDLLHTSKMRDCAVIVLAAIFVVGVFLPTAFIITFIYIKDLLHTSRMRDCTVIVLAAIFVVGVFLPTAFFHFSSSCIS</sequence>
<dbReference type="OrthoDB" id="10573906at2759"/>
<keyword evidence="1" id="KW-0812">Transmembrane</keyword>
<dbReference type="EMBL" id="ML121528">
    <property type="protein sequence ID" value="RPB28982.1"/>
    <property type="molecule type" value="Genomic_DNA"/>
</dbReference>
<evidence type="ECO:0000256" key="1">
    <source>
        <dbReference type="SAM" id="Phobius"/>
    </source>
</evidence>
<organism evidence="2 3">
    <name type="scientific">Terfezia boudieri ATCC MYA-4762</name>
    <dbReference type="NCBI Taxonomy" id="1051890"/>
    <lineage>
        <taxon>Eukaryota</taxon>
        <taxon>Fungi</taxon>
        <taxon>Dikarya</taxon>
        <taxon>Ascomycota</taxon>
        <taxon>Pezizomycotina</taxon>
        <taxon>Pezizomycetes</taxon>
        <taxon>Pezizales</taxon>
        <taxon>Pezizaceae</taxon>
        <taxon>Terfezia</taxon>
    </lineage>
</organism>
<proteinExistence type="predicted"/>
<evidence type="ECO:0000313" key="2">
    <source>
        <dbReference type="EMBL" id="RPB28982.1"/>
    </source>
</evidence>
<feature type="transmembrane region" description="Helical" evidence="1">
    <location>
        <begin position="31"/>
        <end position="48"/>
    </location>
</feature>
<feature type="transmembrane region" description="Helical" evidence="1">
    <location>
        <begin position="68"/>
        <end position="92"/>
    </location>
</feature>
<evidence type="ECO:0000313" key="3">
    <source>
        <dbReference type="Proteomes" id="UP000267821"/>
    </source>
</evidence>
<dbReference type="Proteomes" id="UP000267821">
    <property type="component" value="Unassembled WGS sequence"/>
</dbReference>
<feature type="transmembrane region" description="Helical" evidence="1">
    <location>
        <begin position="104"/>
        <end position="126"/>
    </location>
</feature>
<keyword evidence="3" id="KW-1185">Reference proteome</keyword>
<protein>
    <submittedName>
        <fullName evidence="2">Uncharacterized protein</fullName>
    </submittedName>
</protein>
<accession>A0A3N4M8B1</accession>
<dbReference type="InParanoid" id="A0A3N4M8B1"/>
<name>A0A3N4M8B1_9PEZI</name>
<reference evidence="2 3" key="1">
    <citation type="journal article" date="2018" name="Nat. Ecol. Evol.">
        <title>Pezizomycetes genomes reveal the molecular basis of ectomycorrhizal truffle lifestyle.</title>
        <authorList>
            <person name="Murat C."/>
            <person name="Payen T."/>
            <person name="Noel B."/>
            <person name="Kuo A."/>
            <person name="Morin E."/>
            <person name="Chen J."/>
            <person name="Kohler A."/>
            <person name="Krizsan K."/>
            <person name="Balestrini R."/>
            <person name="Da Silva C."/>
            <person name="Montanini B."/>
            <person name="Hainaut M."/>
            <person name="Levati E."/>
            <person name="Barry K.W."/>
            <person name="Belfiori B."/>
            <person name="Cichocki N."/>
            <person name="Clum A."/>
            <person name="Dockter R.B."/>
            <person name="Fauchery L."/>
            <person name="Guy J."/>
            <person name="Iotti M."/>
            <person name="Le Tacon F."/>
            <person name="Lindquist E.A."/>
            <person name="Lipzen A."/>
            <person name="Malagnac F."/>
            <person name="Mello A."/>
            <person name="Molinier V."/>
            <person name="Miyauchi S."/>
            <person name="Poulain J."/>
            <person name="Riccioni C."/>
            <person name="Rubini A."/>
            <person name="Sitrit Y."/>
            <person name="Splivallo R."/>
            <person name="Traeger S."/>
            <person name="Wang M."/>
            <person name="Zifcakova L."/>
            <person name="Wipf D."/>
            <person name="Zambonelli A."/>
            <person name="Paolocci F."/>
            <person name="Nowrousian M."/>
            <person name="Ottonello S."/>
            <person name="Baldrian P."/>
            <person name="Spatafora J.W."/>
            <person name="Henrissat B."/>
            <person name="Nagy L.G."/>
            <person name="Aury J.M."/>
            <person name="Wincker P."/>
            <person name="Grigoriev I.V."/>
            <person name="Bonfante P."/>
            <person name="Martin F.M."/>
        </authorList>
    </citation>
    <scope>NUCLEOTIDE SEQUENCE [LARGE SCALE GENOMIC DNA]</scope>
    <source>
        <strain evidence="2 3">ATCC MYA-4762</strain>
    </source>
</reference>
<keyword evidence="1" id="KW-1133">Transmembrane helix</keyword>
<dbReference type="AlphaFoldDB" id="A0A3N4M8B1"/>
<gene>
    <name evidence="2" type="ORF">L211DRAFT_251772</name>
</gene>
<keyword evidence="1" id="KW-0472">Membrane</keyword>